<dbReference type="InterPro" id="IPR036155">
    <property type="entry name" value="Crypto/Photolyase_N_sf"/>
</dbReference>
<dbReference type="SUPFAM" id="SSF52425">
    <property type="entry name" value="Cryptochrome/photolyase, N-terminal domain"/>
    <property type="match status" value="1"/>
</dbReference>
<keyword evidence="2 5" id="KW-0285">Flavoprotein</keyword>
<dbReference type="PANTHER" id="PTHR11455">
    <property type="entry name" value="CRYPTOCHROME"/>
    <property type="match status" value="1"/>
</dbReference>
<feature type="site" description="Electron transfer via tryptophanyl radical" evidence="6">
    <location>
        <position position="500"/>
    </location>
</feature>
<feature type="site" description="Electron transfer via tryptophanyl radical" evidence="6">
    <location>
        <position position="424"/>
    </location>
</feature>
<dbReference type="OrthoDB" id="435881at2759"/>
<protein>
    <recommendedName>
        <fullName evidence="7">Photolyase/cryptochrome alpha/beta domain-containing protein</fullName>
    </recommendedName>
</protein>
<dbReference type="PRINTS" id="PR00147">
    <property type="entry name" value="DNAPHOTLYASE"/>
</dbReference>
<dbReference type="GO" id="GO:0043153">
    <property type="term" value="P:entrainment of circadian clock by photoperiod"/>
    <property type="evidence" value="ECO:0007669"/>
    <property type="project" value="TreeGrafter"/>
</dbReference>
<dbReference type="GO" id="GO:0003904">
    <property type="term" value="F:deoxyribodipyrimidine photo-lyase activity"/>
    <property type="evidence" value="ECO:0007669"/>
    <property type="project" value="TreeGrafter"/>
</dbReference>
<dbReference type="InterPro" id="IPR036134">
    <property type="entry name" value="Crypto/Photolyase_FAD-like_sf"/>
</dbReference>
<evidence type="ECO:0000256" key="1">
    <source>
        <dbReference type="ARBA" id="ARBA00005862"/>
    </source>
</evidence>
<feature type="binding site" evidence="5">
    <location>
        <begin position="392"/>
        <end position="399"/>
    </location>
    <ligand>
        <name>FAD</name>
        <dbReference type="ChEBI" id="CHEBI:57692"/>
    </ligand>
</feature>
<dbReference type="PROSITE" id="PS51645">
    <property type="entry name" value="PHR_CRY_ALPHA_BETA"/>
    <property type="match status" value="1"/>
</dbReference>
<name>A0A1Q3A8U9_ZYGRO</name>
<dbReference type="InterPro" id="IPR002081">
    <property type="entry name" value="Cryptochrome/DNA_photolyase_1"/>
</dbReference>
<comment type="cofactor">
    <cofactor evidence="5">
        <name>FAD</name>
        <dbReference type="ChEBI" id="CHEBI:57692"/>
    </cofactor>
    <text evidence="5">Binds 1 FAD per subunit.</text>
</comment>
<feature type="binding site" evidence="5">
    <location>
        <begin position="490"/>
        <end position="492"/>
    </location>
    <ligand>
        <name>FAD</name>
        <dbReference type="ChEBI" id="CHEBI:57692"/>
    </ligand>
</feature>
<evidence type="ECO:0000256" key="6">
    <source>
        <dbReference type="PIRSR" id="PIRSR602081-2"/>
    </source>
</evidence>
<dbReference type="GO" id="GO:0006950">
    <property type="term" value="P:response to stress"/>
    <property type="evidence" value="ECO:0007669"/>
    <property type="project" value="UniProtKB-ARBA"/>
</dbReference>
<comment type="similarity">
    <text evidence="1">Belongs to the DNA photolyase class-1 family.</text>
</comment>
<dbReference type="Proteomes" id="UP000187013">
    <property type="component" value="Unassembled WGS sequence"/>
</dbReference>
<feature type="binding site" evidence="5">
    <location>
        <position position="334"/>
    </location>
    <ligand>
        <name>FAD</name>
        <dbReference type="ChEBI" id="CHEBI:57692"/>
    </ligand>
</feature>
<dbReference type="Gene3D" id="1.25.40.80">
    <property type="match status" value="1"/>
</dbReference>
<dbReference type="Gene3D" id="1.10.579.10">
    <property type="entry name" value="DNA Cyclobutane Dipyrimidine Photolyase, subunit A, domain 3"/>
    <property type="match status" value="1"/>
</dbReference>
<dbReference type="Pfam" id="PF03441">
    <property type="entry name" value="FAD_binding_7"/>
    <property type="match status" value="1"/>
</dbReference>
<dbReference type="SUPFAM" id="SSF48173">
    <property type="entry name" value="Cryptochrome/photolyase FAD-binding domain"/>
    <property type="match status" value="1"/>
</dbReference>
<sequence>MVQISRLAFLRSTYCNITRPLIFKMGKRGYSGKDHAKPKKQHYDLHRFIAPGSTYYHNPISEQEAQKFDDGKRAKPFDLLQDLMKSQKADVEAEMVIHWFREDLRILDNTALSKAIEKQHADKSQLITVFTINKHDWIAHLDSKFRLTFLHNALKSLHKALLELSIPLYVMEFDSEKPTLSNSSTFVNWFKDQCTHLSKGKSVFLTANAEYPTDELYRDIKVFGTTDEKFQFNIFHDTCIVEPCIFKTQQNIQYTVFSPWYKKWCAHLMDEKPEESLVDILQVDKTQYNENPNLPDFDFELPSEFTAQGNIDEASEEAAITRLRKFLEEGIDNYPKKDILIHESSSHMSAYLSVGIISARTVVNEAFRFIPGDKLLGKSPKDMIPVEEFIREVAWRDFYKHTMCSWPYLSMDLPFNLESDNMKWKNNEAIFKKWCYGTTGVPIIDAIMRKLSAEGYINNRARMITSSFLSKNLLIDWRWGERWFRNHLIDCDFASNVGGWGFLSSTGVDAQPYFRVFNMERQSQAYDPNGEFIRKWVPELKDAHNVHSLNQKTQSYPEAIVDLKGSRQRALDTYSEGLYGKN</sequence>
<dbReference type="PANTHER" id="PTHR11455:SF18">
    <property type="entry name" value="SI:CH1073-390K14.1"/>
    <property type="match status" value="1"/>
</dbReference>
<dbReference type="PROSITE" id="PS00394">
    <property type="entry name" value="DNA_PHOTOLYASES_1_1"/>
    <property type="match status" value="1"/>
</dbReference>
<accession>A0A1Q3A8U9</accession>
<feature type="site" description="Electron transfer via tryptophanyl radical" evidence="6">
    <location>
        <position position="477"/>
    </location>
</feature>
<feature type="binding site" evidence="5">
    <location>
        <begin position="345"/>
        <end position="349"/>
    </location>
    <ligand>
        <name>FAD</name>
        <dbReference type="ChEBI" id="CHEBI:57692"/>
    </ligand>
</feature>
<evidence type="ECO:0000256" key="4">
    <source>
        <dbReference type="ARBA" id="ARBA00022991"/>
    </source>
</evidence>
<dbReference type="GO" id="GO:0003677">
    <property type="term" value="F:DNA binding"/>
    <property type="evidence" value="ECO:0007669"/>
    <property type="project" value="TreeGrafter"/>
</dbReference>
<feature type="domain" description="Photolyase/cryptochrome alpha/beta" evidence="7">
    <location>
        <begin position="94"/>
        <end position="240"/>
    </location>
</feature>
<evidence type="ECO:0000256" key="2">
    <source>
        <dbReference type="ARBA" id="ARBA00022630"/>
    </source>
</evidence>
<dbReference type="GO" id="GO:0005634">
    <property type="term" value="C:nucleus"/>
    <property type="evidence" value="ECO:0007669"/>
    <property type="project" value="TreeGrafter"/>
</dbReference>
<dbReference type="InterPro" id="IPR005101">
    <property type="entry name" value="Cryptochr/Photolyase_FAD-bd"/>
</dbReference>
<dbReference type="InterPro" id="IPR018394">
    <property type="entry name" value="DNA_photolyase_1_CS_C"/>
</dbReference>
<dbReference type="AlphaFoldDB" id="A0A1Q3A8U9"/>
<dbReference type="GO" id="GO:0071949">
    <property type="term" value="F:FAD binding"/>
    <property type="evidence" value="ECO:0007669"/>
    <property type="project" value="TreeGrafter"/>
</dbReference>
<dbReference type="InterPro" id="IPR006050">
    <property type="entry name" value="DNA_photolyase_N"/>
</dbReference>
<dbReference type="EMBL" id="BDGX01000032">
    <property type="protein sequence ID" value="GAV52010.1"/>
    <property type="molecule type" value="Genomic_DNA"/>
</dbReference>
<dbReference type="InterPro" id="IPR014729">
    <property type="entry name" value="Rossmann-like_a/b/a_fold"/>
</dbReference>
<proteinExistence type="inferred from homology"/>
<reference evidence="8 9" key="1">
    <citation type="submission" date="2016-08" db="EMBL/GenBank/DDBJ databases">
        <title>Draft genome sequence of allopolyploid Zygosaccharomyces rouxii.</title>
        <authorList>
            <person name="Watanabe J."/>
            <person name="Uehara K."/>
            <person name="Mogi Y."/>
            <person name="Tsukioka Y."/>
        </authorList>
    </citation>
    <scope>NUCLEOTIDE SEQUENCE [LARGE SCALE GENOMIC DNA]</scope>
    <source>
        <strain evidence="8 9">NBRC 110957</strain>
    </source>
</reference>
<dbReference type="GO" id="GO:0005737">
    <property type="term" value="C:cytoplasm"/>
    <property type="evidence" value="ECO:0007669"/>
    <property type="project" value="TreeGrafter"/>
</dbReference>
<gene>
    <name evidence="8" type="ORF">ZYGR_0AF04820</name>
</gene>
<comment type="caution">
    <text evidence="8">The sequence shown here is derived from an EMBL/GenBank/DDBJ whole genome shotgun (WGS) entry which is preliminary data.</text>
</comment>
<evidence type="ECO:0000256" key="3">
    <source>
        <dbReference type="ARBA" id="ARBA00022827"/>
    </source>
</evidence>
<dbReference type="Gene3D" id="3.40.50.620">
    <property type="entry name" value="HUPs"/>
    <property type="match status" value="1"/>
</dbReference>
<evidence type="ECO:0000313" key="9">
    <source>
        <dbReference type="Proteomes" id="UP000187013"/>
    </source>
</evidence>
<keyword evidence="4" id="KW-0157">Chromophore</keyword>
<feature type="binding site" evidence="5">
    <location>
        <position position="389"/>
    </location>
    <ligand>
        <name>FAD</name>
        <dbReference type="ChEBI" id="CHEBI:57692"/>
    </ligand>
</feature>
<dbReference type="Pfam" id="PF00875">
    <property type="entry name" value="DNA_photolyase"/>
    <property type="match status" value="1"/>
</dbReference>
<dbReference type="GO" id="GO:0006139">
    <property type="term" value="P:nucleobase-containing compound metabolic process"/>
    <property type="evidence" value="ECO:0007669"/>
    <property type="project" value="UniProtKB-ARBA"/>
</dbReference>
<dbReference type="PROSITE" id="PS00691">
    <property type="entry name" value="DNA_PHOTOLYASES_1_2"/>
    <property type="match status" value="1"/>
</dbReference>
<dbReference type="GO" id="GO:0032922">
    <property type="term" value="P:circadian regulation of gene expression"/>
    <property type="evidence" value="ECO:0007669"/>
    <property type="project" value="TreeGrafter"/>
</dbReference>
<organism evidence="8 9">
    <name type="scientific">Zygosaccharomyces rouxii</name>
    <dbReference type="NCBI Taxonomy" id="4956"/>
    <lineage>
        <taxon>Eukaryota</taxon>
        <taxon>Fungi</taxon>
        <taxon>Dikarya</taxon>
        <taxon>Ascomycota</taxon>
        <taxon>Saccharomycotina</taxon>
        <taxon>Saccharomycetes</taxon>
        <taxon>Saccharomycetales</taxon>
        <taxon>Saccharomycetaceae</taxon>
        <taxon>Zygosaccharomyces</taxon>
    </lineage>
</organism>
<keyword evidence="3 5" id="KW-0274">FAD</keyword>
<evidence type="ECO:0000259" key="7">
    <source>
        <dbReference type="PROSITE" id="PS51645"/>
    </source>
</evidence>
<evidence type="ECO:0000313" key="8">
    <source>
        <dbReference type="EMBL" id="GAV52010.1"/>
    </source>
</evidence>
<evidence type="ECO:0000256" key="5">
    <source>
        <dbReference type="PIRSR" id="PIRSR602081-1"/>
    </source>
</evidence>